<reference evidence="1" key="1">
    <citation type="journal article" date="2011" name="PLoS Biol.">
        <title>Gene gain and loss during evolution of obligate parasitism in the white rust pathogen of Arabidopsis thaliana.</title>
        <authorList>
            <person name="Kemen E."/>
            <person name="Gardiner A."/>
            <person name="Schultz-Larsen T."/>
            <person name="Kemen A.C."/>
            <person name="Balmuth A.L."/>
            <person name="Robert-Seilaniantz A."/>
            <person name="Bailey K."/>
            <person name="Holub E."/>
            <person name="Studholme D.J."/>
            <person name="Maclean D."/>
            <person name="Jones J.D."/>
        </authorList>
    </citation>
    <scope>NUCLEOTIDE SEQUENCE</scope>
</reference>
<evidence type="ECO:0000313" key="2">
    <source>
        <dbReference type="EMBL" id="CCA25093.1"/>
    </source>
</evidence>
<name>F0W4U4_9STRA</name>
<evidence type="ECO:0000313" key="1">
    <source>
        <dbReference type="EMBL" id="CCA16132.1"/>
    </source>
</evidence>
<reference evidence="1" key="2">
    <citation type="submission" date="2011-02" db="EMBL/GenBank/DDBJ databases">
        <authorList>
            <person name="MacLean D."/>
        </authorList>
    </citation>
    <scope>NUCLEOTIDE SEQUENCE</scope>
</reference>
<gene>
    <name evidence="1" type="primary">AlNc14C18G1914</name>
    <name evidence="2" type="synonym">AlNc14C275G10020</name>
    <name evidence="1" type="ORF">ALNC14_022750</name>
    <name evidence="2" type="ORF">ALNC14_112370</name>
</gene>
<proteinExistence type="predicted"/>
<protein>
    <submittedName>
        <fullName evidence="1">AlNc14C18G1914 protein</fullName>
    </submittedName>
    <submittedName>
        <fullName evidence="2">AlNc14C275G10020 protein</fullName>
    </submittedName>
</protein>
<dbReference type="EMBL" id="FR824063">
    <property type="protein sequence ID" value="CCA16132.1"/>
    <property type="molecule type" value="Genomic_DNA"/>
</dbReference>
<organism evidence="1">
    <name type="scientific">Albugo laibachii Nc14</name>
    <dbReference type="NCBI Taxonomy" id="890382"/>
    <lineage>
        <taxon>Eukaryota</taxon>
        <taxon>Sar</taxon>
        <taxon>Stramenopiles</taxon>
        <taxon>Oomycota</taxon>
        <taxon>Peronosporomycetes</taxon>
        <taxon>Albuginales</taxon>
        <taxon>Albuginaceae</taxon>
        <taxon>Albugo</taxon>
    </lineage>
</organism>
<dbReference type="HOGENOM" id="CLU_1931423_0_0_1"/>
<sequence>MLDLILPLAAYYGPLSDEVLHALLNRGSEGSEFVKAADHFLDIMTVMLSFLDDVPLDLERAVEDKLISILRPIPQDIPENLKEKFELYIIEILKFLPKEISTDLEKELAKQRLKLEKREAHSIKTNSALIP</sequence>
<dbReference type="EMBL" id="FR824320">
    <property type="protein sequence ID" value="CCA25093.1"/>
    <property type="molecule type" value="Genomic_DNA"/>
</dbReference>
<accession>F0W4U4</accession>
<dbReference type="AlphaFoldDB" id="F0W4U4"/>